<dbReference type="SMART" id="SM00448">
    <property type="entry name" value="REC"/>
    <property type="match status" value="1"/>
</dbReference>
<evidence type="ECO:0000313" key="4">
    <source>
        <dbReference type="EMBL" id="MDI9860975.1"/>
    </source>
</evidence>
<dbReference type="Gene3D" id="2.40.50.1020">
    <property type="entry name" value="LytTr DNA-binding domain"/>
    <property type="match status" value="1"/>
</dbReference>
<keyword evidence="5" id="KW-1185">Reference proteome</keyword>
<dbReference type="Pfam" id="PF04397">
    <property type="entry name" value="LytTR"/>
    <property type="match status" value="1"/>
</dbReference>
<dbReference type="InterPro" id="IPR001789">
    <property type="entry name" value="Sig_transdc_resp-reg_receiver"/>
</dbReference>
<dbReference type="SMART" id="SM00850">
    <property type="entry name" value="LytTR"/>
    <property type="match status" value="1"/>
</dbReference>
<dbReference type="InterPro" id="IPR011006">
    <property type="entry name" value="CheY-like_superfamily"/>
</dbReference>
<organism evidence="4 5">
    <name type="scientific">Flectobacillus roseus</name>
    <dbReference type="NCBI Taxonomy" id="502259"/>
    <lineage>
        <taxon>Bacteria</taxon>
        <taxon>Pseudomonadati</taxon>
        <taxon>Bacteroidota</taxon>
        <taxon>Cytophagia</taxon>
        <taxon>Cytophagales</taxon>
        <taxon>Flectobacillaceae</taxon>
        <taxon>Flectobacillus</taxon>
    </lineage>
</organism>
<keyword evidence="4" id="KW-0238">DNA-binding</keyword>
<dbReference type="GO" id="GO:0003677">
    <property type="term" value="F:DNA binding"/>
    <property type="evidence" value="ECO:0007669"/>
    <property type="project" value="UniProtKB-KW"/>
</dbReference>
<feature type="domain" description="Response regulatory" evidence="2">
    <location>
        <begin position="5"/>
        <end position="116"/>
    </location>
</feature>
<reference evidence="4 5" key="1">
    <citation type="submission" date="2023-05" db="EMBL/GenBank/DDBJ databases">
        <title>Novel species of genus Flectobacillus isolated from stream in China.</title>
        <authorList>
            <person name="Lu H."/>
        </authorList>
    </citation>
    <scope>NUCLEOTIDE SEQUENCE [LARGE SCALE GENOMIC DNA]</scope>
    <source>
        <strain evidence="4 5">KCTC 42575</strain>
    </source>
</reference>
<evidence type="ECO:0000259" key="2">
    <source>
        <dbReference type="PROSITE" id="PS50110"/>
    </source>
</evidence>
<sequence>MTVYRCVILEDDDIAQKILETNIKRLPHLEIVQVFSNPIEAIPLLHQGKVDILFSDVEMPEISGLDLIKTLEAPPQIILTTSHSDYSMEAFDVGVTDYLLKPFSFERFLKAVNRAIDNINIKNKASQKPVVQEEQIIFLKAGRESLKFFVNDIQYIEALGAYTRIFSKEKPVLISESISDLQIKLQPLNFIRVHKSYIVPRFKVTGISSRHVILDKLKIPLGVSYRETIEKLFEEKSNL</sequence>
<evidence type="ECO:0000259" key="3">
    <source>
        <dbReference type="PROSITE" id="PS50930"/>
    </source>
</evidence>
<dbReference type="InterPro" id="IPR051271">
    <property type="entry name" value="2C-system_Tx_regulators"/>
</dbReference>
<dbReference type="PROSITE" id="PS50930">
    <property type="entry name" value="HTH_LYTTR"/>
    <property type="match status" value="1"/>
</dbReference>
<comment type="caution">
    <text evidence="4">The sequence shown here is derived from an EMBL/GenBank/DDBJ whole genome shotgun (WGS) entry which is preliminary data.</text>
</comment>
<accession>A0ABT6YBN1</accession>
<dbReference type="EMBL" id="JASHIF010000016">
    <property type="protein sequence ID" value="MDI9860975.1"/>
    <property type="molecule type" value="Genomic_DNA"/>
</dbReference>
<keyword evidence="1" id="KW-0597">Phosphoprotein</keyword>
<name>A0ABT6YBN1_9BACT</name>
<dbReference type="Pfam" id="PF00072">
    <property type="entry name" value="Response_reg"/>
    <property type="match status" value="1"/>
</dbReference>
<feature type="modified residue" description="4-aspartylphosphate" evidence="1">
    <location>
        <position position="56"/>
    </location>
</feature>
<gene>
    <name evidence="4" type="ORF">QM524_17295</name>
</gene>
<evidence type="ECO:0000256" key="1">
    <source>
        <dbReference type="PROSITE-ProRule" id="PRU00169"/>
    </source>
</evidence>
<evidence type="ECO:0000313" key="5">
    <source>
        <dbReference type="Proteomes" id="UP001236507"/>
    </source>
</evidence>
<dbReference type="RefSeq" id="WP_095161305.1">
    <property type="nucleotide sequence ID" value="NZ_JASHIF010000016.1"/>
</dbReference>
<dbReference type="PANTHER" id="PTHR45526:SF1">
    <property type="entry name" value="TRANSCRIPTIONAL REGULATORY PROTEIN DCUR-RELATED"/>
    <property type="match status" value="1"/>
</dbReference>
<dbReference type="Gene3D" id="3.40.50.2300">
    <property type="match status" value="1"/>
</dbReference>
<proteinExistence type="predicted"/>
<dbReference type="Proteomes" id="UP001236507">
    <property type="component" value="Unassembled WGS sequence"/>
</dbReference>
<dbReference type="PROSITE" id="PS50110">
    <property type="entry name" value="RESPONSE_REGULATORY"/>
    <property type="match status" value="1"/>
</dbReference>
<dbReference type="SUPFAM" id="SSF52172">
    <property type="entry name" value="CheY-like"/>
    <property type="match status" value="1"/>
</dbReference>
<dbReference type="PANTHER" id="PTHR45526">
    <property type="entry name" value="TRANSCRIPTIONAL REGULATORY PROTEIN DPIA"/>
    <property type="match status" value="1"/>
</dbReference>
<feature type="domain" description="HTH LytTR-type" evidence="3">
    <location>
        <begin position="137"/>
        <end position="235"/>
    </location>
</feature>
<protein>
    <submittedName>
        <fullName evidence="4">LytTR family DNA-binding domain-containing protein</fullName>
    </submittedName>
</protein>
<dbReference type="InterPro" id="IPR007492">
    <property type="entry name" value="LytTR_DNA-bd_dom"/>
</dbReference>